<protein>
    <submittedName>
        <fullName evidence="3">Uncharacterized protein</fullName>
    </submittedName>
</protein>
<accession>R7MV26</accession>
<reference evidence="3" key="1">
    <citation type="submission" date="2012-11" db="EMBL/GenBank/DDBJ databases">
        <title>Dependencies among metagenomic species, viruses, plasmids and units of genetic variation.</title>
        <authorList>
            <person name="Nielsen H.B."/>
            <person name="Almeida M."/>
            <person name="Juncker A.S."/>
            <person name="Rasmussen S."/>
            <person name="Li J."/>
            <person name="Sunagawa S."/>
            <person name="Plichta D."/>
            <person name="Gautier L."/>
            <person name="Le Chatelier E."/>
            <person name="Peletier E."/>
            <person name="Bonde I."/>
            <person name="Nielsen T."/>
            <person name="Manichanh C."/>
            <person name="Arumugam M."/>
            <person name="Batto J."/>
            <person name="Santos M.B.Q.D."/>
            <person name="Blom N."/>
            <person name="Borruel N."/>
            <person name="Burgdorf K.S."/>
            <person name="Boumezbeur F."/>
            <person name="Casellas F."/>
            <person name="Dore J."/>
            <person name="Guarner F."/>
            <person name="Hansen T."/>
            <person name="Hildebrand F."/>
            <person name="Kaas R.S."/>
            <person name="Kennedy S."/>
            <person name="Kristiansen K."/>
            <person name="Kultima J.R."/>
            <person name="Leonard P."/>
            <person name="Levenez F."/>
            <person name="Lund O."/>
            <person name="Moumen B."/>
            <person name="Le Paslier D."/>
            <person name="Pons N."/>
            <person name="Pedersen O."/>
            <person name="Prifti E."/>
            <person name="Qin J."/>
            <person name="Raes J."/>
            <person name="Tap J."/>
            <person name="Tims S."/>
            <person name="Ussery D.W."/>
            <person name="Yamada T."/>
            <person name="MetaHit consortium"/>
            <person name="Renault P."/>
            <person name="Sicheritz-Ponten T."/>
            <person name="Bork P."/>
            <person name="Wang J."/>
            <person name="Brunak S."/>
            <person name="Ehrlich S.D."/>
        </authorList>
    </citation>
    <scope>NUCLEOTIDE SEQUENCE [LARGE SCALE GENOMIC DNA]</scope>
</reference>
<proteinExistence type="predicted"/>
<comment type="caution">
    <text evidence="3">The sequence shown here is derived from an EMBL/GenBank/DDBJ whole genome shotgun (WGS) entry which is preliminary data.</text>
</comment>
<name>R7MV26_MEGEL</name>
<organism evidence="3 4">
    <name type="scientific">Megasphaera elsdenii CAG:570</name>
    <dbReference type="NCBI Taxonomy" id="1263087"/>
    <lineage>
        <taxon>Bacteria</taxon>
        <taxon>Bacillati</taxon>
        <taxon>Bacillota</taxon>
        <taxon>Negativicutes</taxon>
        <taxon>Veillonellales</taxon>
        <taxon>Veillonellaceae</taxon>
        <taxon>Megasphaera</taxon>
    </lineage>
</organism>
<evidence type="ECO:0000313" key="3">
    <source>
        <dbReference type="EMBL" id="CDF04430.1"/>
    </source>
</evidence>
<evidence type="ECO:0000313" key="4">
    <source>
        <dbReference type="Proteomes" id="UP000017908"/>
    </source>
</evidence>
<feature type="coiled-coil region" evidence="1">
    <location>
        <begin position="34"/>
        <end position="68"/>
    </location>
</feature>
<keyword evidence="2" id="KW-0472">Membrane</keyword>
<feature type="transmembrane region" description="Helical" evidence="2">
    <location>
        <begin position="6"/>
        <end position="27"/>
    </location>
</feature>
<dbReference type="Proteomes" id="UP000017908">
    <property type="component" value="Unassembled WGS sequence"/>
</dbReference>
<keyword evidence="2" id="KW-1133">Transmembrane helix</keyword>
<evidence type="ECO:0000256" key="1">
    <source>
        <dbReference type="SAM" id="Coils"/>
    </source>
</evidence>
<sequence length="85" mass="9544">MESILQMAAVFIAALSMCGVIFNYAVIKPLSSSIEELRSLIESTRDYIRSVEEKRQNMAERLAGIEASTQSLVNRVDKLEGRLHD</sequence>
<dbReference type="Gene3D" id="1.20.5.170">
    <property type="match status" value="1"/>
</dbReference>
<keyword evidence="1" id="KW-0175">Coiled coil</keyword>
<dbReference type="AlphaFoldDB" id="R7MV26"/>
<keyword evidence="2" id="KW-0812">Transmembrane</keyword>
<evidence type="ECO:0000256" key="2">
    <source>
        <dbReference type="SAM" id="Phobius"/>
    </source>
</evidence>
<gene>
    <name evidence="3" type="ORF">BN715_00790</name>
</gene>
<dbReference type="EMBL" id="CBKE010000076">
    <property type="protein sequence ID" value="CDF04430.1"/>
    <property type="molecule type" value="Genomic_DNA"/>
</dbReference>